<evidence type="ECO:0000313" key="1">
    <source>
        <dbReference type="EMBL" id="PWY83235.1"/>
    </source>
</evidence>
<name>A0A317WBC2_9EURO</name>
<dbReference type="EMBL" id="MSFK01000019">
    <property type="protein sequence ID" value="PWY83235.1"/>
    <property type="molecule type" value="Genomic_DNA"/>
</dbReference>
<keyword evidence="2" id="KW-1185">Reference proteome</keyword>
<evidence type="ECO:0000313" key="2">
    <source>
        <dbReference type="Proteomes" id="UP000246702"/>
    </source>
</evidence>
<accession>A0A317WBC2</accession>
<proteinExistence type="predicted"/>
<dbReference type="Proteomes" id="UP000246702">
    <property type="component" value="Unassembled WGS sequence"/>
</dbReference>
<dbReference type="GeneID" id="37114225"/>
<sequence length="70" mass="7879">MEEDNDHPDPMSSQVLLYLSPVPFCQEKNSMTHPGQPLGGDPHRYPVYYHPSHPESGGLLPIISSRHPPY</sequence>
<protein>
    <submittedName>
        <fullName evidence="1">Uncharacterized protein</fullName>
    </submittedName>
</protein>
<dbReference type="AlphaFoldDB" id="A0A317WBC2"/>
<organism evidence="1 2">
    <name type="scientific">Aspergillus sclerotioniger CBS 115572</name>
    <dbReference type="NCBI Taxonomy" id="1450535"/>
    <lineage>
        <taxon>Eukaryota</taxon>
        <taxon>Fungi</taxon>
        <taxon>Dikarya</taxon>
        <taxon>Ascomycota</taxon>
        <taxon>Pezizomycotina</taxon>
        <taxon>Eurotiomycetes</taxon>
        <taxon>Eurotiomycetidae</taxon>
        <taxon>Eurotiales</taxon>
        <taxon>Aspergillaceae</taxon>
        <taxon>Aspergillus</taxon>
        <taxon>Aspergillus subgen. Circumdati</taxon>
    </lineage>
</organism>
<comment type="caution">
    <text evidence="1">The sequence shown here is derived from an EMBL/GenBank/DDBJ whole genome shotgun (WGS) entry which is preliminary data.</text>
</comment>
<dbReference type="RefSeq" id="XP_025466020.1">
    <property type="nucleotide sequence ID" value="XM_025612082.1"/>
</dbReference>
<gene>
    <name evidence="1" type="ORF">BO94DRAFT_536707</name>
</gene>
<reference evidence="1 2" key="1">
    <citation type="submission" date="2016-12" db="EMBL/GenBank/DDBJ databases">
        <title>The genomes of Aspergillus section Nigri reveals drivers in fungal speciation.</title>
        <authorList>
            <consortium name="DOE Joint Genome Institute"/>
            <person name="Vesth T.C."/>
            <person name="Nybo J."/>
            <person name="Theobald S."/>
            <person name="Brandl J."/>
            <person name="Frisvad J.C."/>
            <person name="Nielsen K.F."/>
            <person name="Lyhne E.K."/>
            <person name="Kogle M.E."/>
            <person name="Kuo A."/>
            <person name="Riley R."/>
            <person name="Clum A."/>
            <person name="Nolan M."/>
            <person name="Lipzen A."/>
            <person name="Salamov A."/>
            <person name="Henrissat B."/>
            <person name="Wiebenga A."/>
            <person name="De Vries R.P."/>
            <person name="Grigoriev I.V."/>
            <person name="Mortensen U.H."/>
            <person name="Andersen M.R."/>
            <person name="Baker S.E."/>
        </authorList>
    </citation>
    <scope>NUCLEOTIDE SEQUENCE [LARGE SCALE GENOMIC DNA]</scope>
    <source>
        <strain evidence="1 2">CBS 115572</strain>
    </source>
</reference>